<dbReference type="OrthoDB" id="1646880at2"/>
<dbReference type="Pfam" id="PF04397">
    <property type="entry name" value="LytTR"/>
    <property type="match status" value="1"/>
</dbReference>
<gene>
    <name evidence="4" type="ORF">ASU33_12715</name>
</gene>
<dbReference type="GO" id="GO:0000156">
    <property type="term" value="F:phosphorelay response regulator activity"/>
    <property type="evidence" value="ECO:0007669"/>
    <property type="project" value="InterPro"/>
</dbReference>
<evidence type="ECO:0008006" key="6">
    <source>
        <dbReference type="Google" id="ProtNLM"/>
    </source>
</evidence>
<keyword evidence="1" id="KW-0597">Phosphoprotein</keyword>
<dbReference type="PANTHER" id="PTHR37299:SF1">
    <property type="entry name" value="STAGE 0 SPORULATION PROTEIN A HOMOLOG"/>
    <property type="match status" value="1"/>
</dbReference>
<accession>A0A9X0HJT2</accession>
<comment type="caution">
    <text evidence="4">The sequence shown here is derived from an EMBL/GenBank/DDBJ whole genome shotgun (WGS) entry which is preliminary data.</text>
</comment>
<dbReference type="AlphaFoldDB" id="A0A9X0HJT2"/>
<dbReference type="GO" id="GO:0003677">
    <property type="term" value="F:DNA binding"/>
    <property type="evidence" value="ECO:0007669"/>
    <property type="project" value="InterPro"/>
</dbReference>
<dbReference type="SUPFAM" id="SSF52172">
    <property type="entry name" value="CheY-like"/>
    <property type="match status" value="1"/>
</dbReference>
<dbReference type="InterPro" id="IPR046947">
    <property type="entry name" value="LytR-like"/>
</dbReference>
<dbReference type="SMART" id="SM00850">
    <property type="entry name" value="LytTR"/>
    <property type="match status" value="1"/>
</dbReference>
<proteinExistence type="predicted"/>
<evidence type="ECO:0000259" key="3">
    <source>
        <dbReference type="PROSITE" id="PS50930"/>
    </source>
</evidence>
<evidence type="ECO:0000313" key="4">
    <source>
        <dbReference type="EMBL" id="KUG07230.1"/>
    </source>
</evidence>
<dbReference type="EMBL" id="LNAL01000007">
    <property type="protein sequence ID" value="KUG07230.1"/>
    <property type="molecule type" value="Genomic_DNA"/>
</dbReference>
<dbReference type="PANTHER" id="PTHR37299">
    <property type="entry name" value="TRANSCRIPTIONAL REGULATOR-RELATED"/>
    <property type="match status" value="1"/>
</dbReference>
<evidence type="ECO:0000256" key="1">
    <source>
        <dbReference type="PROSITE-ProRule" id="PRU00169"/>
    </source>
</evidence>
<reference evidence="4 5" key="1">
    <citation type="submission" date="2015-11" db="EMBL/GenBank/DDBJ databases">
        <title>Solirubrum puertoriconensis gen. nov. an environmental bacteria isolated in Puerto Rico.</title>
        <authorList>
            <person name="Cuebas-Irizarry M.F."/>
            <person name="Montalvo-Rodriguez R."/>
        </authorList>
    </citation>
    <scope>NUCLEOTIDE SEQUENCE [LARGE SCALE GENOMIC DNA]</scope>
    <source>
        <strain evidence="4 5">MC1A</strain>
    </source>
</reference>
<dbReference type="PROSITE" id="PS50110">
    <property type="entry name" value="RESPONSE_REGULATORY"/>
    <property type="match status" value="1"/>
</dbReference>
<evidence type="ECO:0000313" key="5">
    <source>
        <dbReference type="Proteomes" id="UP000054223"/>
    </source>
</evidence>
<dbReference type="RefSeq" id="WP_059070856.1">
    <property type="nucleotide sequence ID" value="NZ_LNAL01000007.1"/>
</dbReference>
<dbReference type="Proteomes" id="UP000054223">
    <property type="component" value="Unassembled WGS sequence"/>
</dbReference>
<dbReference type="Pfam" id="PF00072">
    <property type="entry name" value="Response_reg"/>
    <property type="match status" value="1"/>
</dbReference>
<dbReference type="InterPro" id="IPR001789">
    <property type="entry name" value="Sig_transdc_resp-reg_receiver"/>
</dbReference>
<dbReference type="SMART" id="SM00448">
    <property type="entry name" value="REC"/>
    <property type="match status" value="1"/>
</dbReference>
<feature type="modified residue" description="4-aspartylphosphate" evidence="1">
    <location>
        <position position="53"/>
    </location>
</feature>
<organism evidence="4 5">
    <name type="scientific">Solirubrum puertoriconensis</name>
    <dbReference type="NCBI Taxonomy" id="1751427"/>
    <lineage>
        <taxon>Bacteria</taxon>
        <taxon>Pseudomonadati</taxon>
        <taxon>Bacteroidota</taxon>
        <taxon>Cytophagia</taxon>
        <taxon>Cytophagales</taxon>
    </lineage>
</organism>
<dbReference type="InterPro" id="IPR011006">
    <property type="entry name" value="CheY-like_superfamily"/>
</dbReference>
<dbReference type="Gene3D" id="3.40.50.2300">
    <property type="match status" value="1"/>
</dbReference>
<protein>
    <recommendedName>
        <fullName evidence="6">Two-component system response regulator</fullName>
    </recommendedName>
</protein>
<name>A0A9X0HJT2_SOLP1</name>
<keyword evidence="5" id="KW-1185">Reference proteome</keyword>
<dbReference type="InterPro" id="IPR007492">
    <property type="entry name" value="LytTR_DNA-bd_dom"/>
</dbReference>
<dbReference type="PROSITE" id="PS50930">
    <property type="entry name" value="HTH_LYTTR"/>
    <property type="match status" value="1"/>
</dbReference>
<dbReference type="Gene3D" id="2.40.50.1020">
    <property type="entry name" value="LytTr DNA-binding domain"/>
    <property type="match status" value="1"/>
</dbReference>
<sequence length="254" mass="28021">MTTLIIDDEAPARTIVRQYLADFPQVRIVGECADGFAAVESIAQLQPELVFLDIQMPGLNGFEVLGRLEQVPRVVFSTAYDQYALSAFEAGALDYLLKPYDRTRFRRAVDRVLQHTADAPDANLQRLLQRLEDARSTMPAPAAPAAFPPRLFVPQGARLVAVPVETIRWVEAAGDYATLHTTTGQHLSNLGITALQHRLDPQRFLRIHRSVLVALNAVSELERDGSGGYYATLEGGKVVRVSRSYADALRPLLG</sequence>
<feature type="domain" description="Response regulatory" evidence="2">
    <location>
        <begin position="2"/>
        <end position="113"/>
    </location>
</feature>
<evidence type="ECO:0000259" key="2">
    <source>
        <dbReference type="PROSITE" id="PS50110"/>
    </source>
</evidence>
<feature type="domain" description="HTH LytTR-type" evidence="3">
    <location>
        <begin position="151"/>
        <end position="254"/>
    </location>
</feature>